<gene>
    <name evidence="2" type="ORF">LK996_05030</name>
</gene>
<organism evidence="2 3">
    <name type="scientific">Noviluteimonas lactosilytica</name>
    <dbReference type="NCBI Taxonomy" id="2888523"/>
    <lineage>
        <taxon>Bacteria</taxon>
        <taxon>Pseudomonadati</taxon>
        <taxon>Pseudomonadota</taxon>
        <taxon>Gammaproteobacteria</taxon>
        <taxon>Lysobacterales</taxon>
        <taxon>Lysobacteraceae</taxon>
        <taxon>Noviluteimonas</taxon>
    </lineage>
</organism>
<evidence type="ECO:0000313" key="3">
    <source>
        <dbReference type="Proteomes" id="UP001165293"/>
    </source>
</evidence>
<evidence type="ECO:0000313" key="2">
    <source>
        <dbReference type="EMBL" id="MCC8362435.1"/>
    </source>
</evidence>
<evidence type="ECO:0000256" key="1">
    <source>
        <dbReference type="SAM" id="SignalP"/>
    </source>
</evidence>
<keyword evidence="3" id="KW-1185">Reference proteome</keyword>
<dbReference type="RefSeq" id="WP_230526038.1">
    <property type="nucleotide sequence ID" value="NZ_JAJGAK010000001.1"/>
</dbReference>
<sequence length="172" mass="18418">MNAMKRLFLVPMLLCTTFPALAVDPVKTGALPVAANNIVGTWATDGAVGPCGSGVTPIPIRGYLQFQAGGTVLELPRFPPDGVPNAFGVAGNNQRSYGVGTWSYNPLTHQYTMKFHFDWFVDNVYHGYNIVERTLLLSNDRKAIAGPARATRYAANGTVLSVVCGSAVSTRL</sequence>
<comment type="caution">
    <text evidence="2">The sequence shown here is derived from an EMBL/GenBank/DDBJ whole genome shotgun (WGS) entry which is preliminary data.</text>
</comment>
<proteinExistence type="predicted"/>
<dbReference type="Proteomes" id="UP001165293">
    <property type="component" value="Unassembled WGS sequence"/>
</dbReference>
<keyword evidence="1" id="KW-0732">Signal</keyword>
<feature type="chain" id="PRO_5045286807" evidence="1">
    <location>
        <begin position="23"/>
        <end position="172"/>
    </location>
</feature>
<protein>
    <submittedName>
        <fullName evidence="2">Uncharacterized protein</fullName>
    </submittedName>
</protein>
<reference evidence="2" key="1">
    <citation type="submission" date="2021-10" db="EMBL/GenBank/DDBJ databases">
        <authorList>
            <person name="Lyu M."/>
            <person name="Wang X."/>
            <person name="Meng X."/>
            <person name="Xu K."/>
        </authorList>
    </citation>
    <scope>NUCLEOTIDE SEQUENCE</scope>
    <source>
        <strain evidence="2">A6</strain>
    </source>
</reference>
<name>A0ABS8JFP2_9GAMM</name>
<accession>A0ABS8JFP2</accession>
<dbReference type="EMBL" id="JAJGAK010000001">
    <property type="protein sequence ID" value="MCC8362435.1"/>
    <property type="molecule type" value="Genomic_DNA"/>
</dbReference>
<feature type="signal peptide" evidence="1">
    <location>
        <begin position="1"/>
        <end position="22"/>
    </location>
</feature>